<evidence type="ECO:0000313" key="1">
    <source>
        <dbReference type="EMBL" id="CAH1800822.1"/>
    </source>
</evidence>
<keyword evidence="2" id="KW-1185">Reference proteome</keyword>
<evidence type="ECO:0000313" key="2">
    <source>
        <dbReference type="Proteomes" id="UP000749559"/>
    </source>
</evidence>
<sequence>MLMQSDILMGVASKIKTALKIIFFKDACKRQFNSRTKNAPSHCFAKLSFWKIWKFEDLRQYCIKMIKKNHEGGNAQFAEEAINPVVFGRLLVCEFDEDAQSKCTSSFYDNNERKQYFIKFEWSRRDTKLTKQMISWRKLWMDLSNQMCQS</sequence>
<name>A0A8J1YAK3_OWEFU</name>
<dbReference type="Proteomes" id="UP000749559">
    <property type="component" value="Unassembled WGS sequence"/>
</dbReference>
<protein>
    <submittedName>
        <fullName evidence="1">Uncharacterized protein</fullName>
    </submittedName>
</protein>
<comment type="caution">
    <text evidence="1">The sequence shown here is derived from an EMBL/GenBank/DDBJ whole genome shotgun (WGS) entry which is preliminary data.</text>
</comment>
<proteinExistence type="predicted"/>
<dbReference type="EMBL" id="CAIIXF020000012">
    <property type="protein sequence ID" value="CAH1800822.1"/>
    <property type="molecule type" value="Genomic_DNA"/>
</dbReference>
<dbReference type="AlphaFoldDB" id="A0A8J1YAK3"/>
<gene>
    <name evidence="1" type="ORF">OFUS_LOCUS24661</name>
</gene>
<reference evidence="1" key="1">
    <citation type="submission" date="2022-03" db="EMBL/GenBank/DDBJ databases">
        <authorList>
            <person name="Martin C."/>
        </authorList>
    </citation>
    <scope>NUCLEOTIDE SEQUENCE</scope>
</reference>
<organism evidence="1 2">
    <name type="scientific">Owenia fusiformis</name>
    <name type="common">Polychaete worm</name>
    <dbReference type="NCBI Taxonomy" id="6347"/>
    <lineage>
        <taxon>Eukaryota</taxon>
        <taxon>Metazoa</taxon>
        <taxon>Spiralia</taxon>
        <taxon>Lophotrochozoa</taxon>
        <taxon>Annelida</taxon>
        <taxon>Polychaeta</taxon>
        <taxon>Sedentaria</taxon>
        <taxon>Canalipalpata</taxon>
        <taxon>Sabellida</taxon>
        <taxon>Oweniida</taxon>
        <taxon>Oweniidae</taxon>
        <taxon>Owenia</taxon>
    </lineage>
</organism>
<accession>A0A8J1YAK3</accession>